<dbReference type="GO" id="GO:0046872">
    <property type="term" value="F:metal ion binding"/>
    <property type="evidence" value="ECO:0007669"/>
    <property type="project" value="UniProtKB-KW"/>
</dbReference>
<keyword evidence="8" id="KW-0548">Nucleotidyltransferase</keyword>
<keyword evidence="6" id="KW-0229">DNA integration</keyword>
<evidence type="ECO:0000256" key="3">
    <source>
        <dbReference type="ARBA" id="ARBA00022759"/>
    </source>
</evidence>
<keyword evidence="9" id="KW-0233">DNA recombination</keyword>
<dbReference type="EMBL" id="SSTE01005668">
    <property type="protein sequence ID" value="KAA0060557.1"/>
    <property type="molecule type" value="Genomic_DNA"/>
</dbReference>
<evidence type="ECO:0000256" key="5">
    <source>
        <dbReference type="ARBA" id="ARBA00022842"/>
    </source>
</evidence>
<dbReference type="GO" id="GO:0006310">
    <property type="term" value="P:DNA recombination"/>
    <property type="evidence" value="ECO:0007669"/>
    <property type="project" value="UniProtKB-KW"/>
</dbReference>
<dbReference type="GO" id="GO:0015074">
    <property type="term" value="P:DNA integration"/>
    <property type="evidence" value="ECO:0007669"/>
    <property type="project" value="UniProtKB-KW"/>
</dbReference>
<keyword evidence="3" id="KW-0255">Endonuclease</keyword>
<evidence type="ECO:0000313" key="11">
    <source>
        <dbReference type="EMBL" id="TYK02312.1"/>
    </source>
</evidence>
<dbReference type="InterPro" id="IPR039537">
    <property type="entry name" value="Retrotran_Ty1/copia-like"/>
</dbReference>
<dbReference type="Gene3D" id="3.30.420.10">
    <property type="entry name" value="Ribonuclease H-like superfamily/Ribonuclease H"/>
    <property type="match status" value="1"/>
</dbReference>
<sequence length="258" mass="29950">MNMILVIADLCFVLKEECPPFPTQNASESVKDAYDRWTKANDKAHFYILAIISDILSKKHEIIETNFFKQLKEDEMALKVGTEDVYSARTDYMIEHEIQSQLSAPGTPQQNGVSERRNRTLLDMVRSMMSYAQLSSSFWARGVHNPRLGAKSLQVESIHLWVEASIWILKHGFDQNIDEPRVYKKINKAQFQMKDLREAQYVLGIQIIRDPKNKMLALSQATYIDKMLVRYSMQNSKKDLLPFRHKVHLSKEQCPKTP</sequence>
<dbReference type="Proteomes" id="UP000321947">
    <property type="component" value="Unassembled WGS sequence"/>
</dbReference>
<name>A0A5A7V176_CUCMM</name>
<keyword evidence="7" id="KW-0695">RNA-directed DNA polymerase</keyword>
<dbReference type="InterPro" id="IPR036397">
    <property type="entry name" value="RNaseH_sf"/>
</dbReference>
<evidence type="ECO:0000256" key="1">
    <source>
        <dbReference type="ARBA" id="ARBA00022722"/>
    </source>
</evidence>
<organism evidence="10 12">
    <name type="scientific">Cucumis melo var. makuwa</name>
    <name type="common">Oriental melon</name>
    <dbReference type="NCBI Taxonomy" id="1194695"/>
    <lineage>
        <taxon>Eukaryota</taxon>
        <taxon>Viridiplantae</taxon>
        <taxon>Streptophyta</taxon>
        <taxon>Embryophyta</taxon>
        <taxon>Tracheophyta</taxon>
        <taxon>Spermatophyta</taxon>
        <taxon>Magnoliopsida</taxon>
        <taxon>eudicotyledons</taxon>
        <taxon>Gunneridae</taxon>
        <taxon>Pentapetalae</taxon>
        <taxon>rosids</taxon>
        <taxon>fabids</taxon>
        <taxon>Cucurbitales</taxon>
        <taxon>Cucurbitaceae</taxon>
        <taxon>Benincaseae</taxon>
        <taxon>Cucumis</taxon>
    </lineage>
</organism>
<evidence type="ECO:0000256" key="9">
    <source>
        <dbReference type="ARBA" id="ARBA00023172"/>
    </source>
</evidence>
<keyword evidence="5" id="KW-0460">Magnesium</keyword>
<dbReference type="AlphaFoldDB" id="A0A5A7V176"/>
<evidence type="ECO:0000313" key="13">
    <source>
        <dbReference type="Proteomes" id="UP000321947"/>
    </source>
</evidence>
<evidence type="ECO:0000256" key="6">
    <source>
        <dbReference type="ARBA" id="ARBA00022908"/>
    </source>
</evidence>
<keyword evidence="4" id="KW-0378">Hydrolase</keyword>
<dbReference type="GO" id="GO:0016787">
    <property type="term" value="F:hydrolase activity"/>
    <property type="evidence" value="ECO:0007669"/>
    <property type="project" value="UniProtKB-KW"/>
</dbReference>
<evidence type="ECO:0000256" key="8">
    <source>
        <dbReference type="ARBA" id="ARBA00022932"/>
    </source>
</evidence>
<gene>
    <name evidence="11" type="ORF">E5676_scaffold18G001270</name>
    <name evidence="10" type="ORF">E6C27_scaffold22G004240</name>
</gene>
<dbReference type="GO" id="GO:0003676">
    <property type="term" value="F:nucleic acid binding"/>
    <property type="evidence" value="ECO:0007669"/>
    <property type="project" value="InterPro"/>
</dbReference>
<dbReference type="PANTHER" id="PTHR42648">
    <property type="entry name" value="TRANSPOSASE, PUTATIVE-RELATED"/>
    <property type="match status" value="1"/>
</dbReference>
<dbReference type="EMBL" id="SSTD01015735">
    <property type="protein sequence ID" value="TYK02312.1"/>
    <property type="molecule type" value="Genomic_DNA"/>
</dbReference>
<evidence type="ECO:0000256" key="7">
    <source>
        <dbReference type="ARBA" id="ARBA00022918"/>
    </source>
</evidence>
<evidence type="ECO:0000256" key="2">
    <source>
        <dbReference type="ARBA" id="ARBA00022723"/>
    </source>
</evidence>
<proteinExistence type="predicted"/>
<comment type="caution">
    <text evidence="10">The sequence shown here is derived from an EMBL/GenBank/DDBJ whole genome shotgun (WGS) entry which is preliminary data.</text>
</comment>
<protein>
    <submittedName>
        <fullName evidence="10">Retrovirus-related Pol polyprotein from transposon TNT 1-94</fullName>
    </submittedName>
</protein>
<dbReference type="GO" id="GO:0003964">
    <property type="term" value="F:RNA-directed DNA polymerase activity"/>
    <property type="evidence" value="ECO:0007669"/>
    <property type="project" value="UniProtKB-KW"/>
</dbReference>
<evidence type="ECO:0000313" key="12">
    <source>
        <dbReference type="Proteomes" id="UP000321393"/>
    </source>
</evidence>
<accession>A0A5A7V176</accession>
<keyword evidence="8" id="KW-0808">Transferase</keyword>
<dbReference type="InterPro" id="IPR012337">
    <property type="entry name" value="RNaseH-like_sf"/>
</dbReference>
<dbReference type="PANTHER" id="PTHR42648:SF11">
    <property type="entry name" value="TRANSPOSON TY4-P GAG-POL POLYPROTEIN"/>
    <property type="match status" value="1"/>
</dbReference>
<dbReference type="Proteomes" id="UP000321393">
    <property type="component" value="Unassembled WGS sequence"/>
</dbReference>
<keyword evidence="1" id="KW-0540">Nuclease</keyword>
<evidence type="ECO:0000256" key="4">
    <source>
        <dbReference type="ARBA" id="ARBA00022801"/>
    </source>
</evidence>
<keyword evidence="8" id="KW-0239">DNA-directed DNA polymerase</keyword>
<dbReference type="GO" id="GO:0004519">
    <property type="term" value="F:endonuclease activity"/>
    <property type="evidence" value="ECO:0007669"/>
    <property type="project" value="UniProtKB-KW"/>
</dbReference>
<reference evidence="12 13" key="1">
    <citation type="submission" date="2019-08" db="EMBL/GenBank/DDBJ databases">
        <title>Draft genome sequences of two oriental melons (Cucumis melo L. var makuwa).</title>
        <authorList>
            <person name="Kwon S.-Y."/>
        </authorList>
    </citation>
    <scope>NUCLEOTIDE SEQUENCE [LARGE SCALE GENOMIC DNA]</scope>
    <source>
        <strain evidence="13">cv. Chang Bougi</strain>
        <strain evidence="12">cv. SW 3</strain>
        <tissue evidence="10">Leaf</tissue>
    </source>
</reference>
<dbReference type="GO" id="GO:0003887">
    <property type="term" value="F:DNA-directed DNA polymerase activity"/>
    <property type="evidence" value="ECO:0007669"/>
    <property type="project" value="UniProtKB-KW"/>
</dbReference>
<keyword evidence="2" id="KW-0479">Metal-binding</keyword>
<evidence type="ECO:0000313" key="10">
    <source>
        <dbReference type="EMBL" id="KAA0060557.1"/>
    </source>
</evidence>
<dbReference type="SUPFAM" id="SSF53098">
    <property type="entry name" value="Ribonuclease H-like"/>
    <property type="match status" value="1"/>
</dbReference>